<dbReference type="Proteomes" id="UP001627154">
    <property type="component" value="Unassembled WGS sequence"/>
</dbReference>
<evidence type="ECO:0000259" key="2">
    <source>
        <dbReference type="PROSITE" id="PS01186"/>
    </source>
</evidence>
<evidence type="ECO:0000313" key="4">
    <source>
        <dbReference type="Proteomes" id="UP001627154"/>
    </source>
</evidence>
<feature type="compositionally biased region" description="Basic and acidic residues" evidence="1">
    <location>
        <begin position="50"/>
        <end position="59"/>
    </location>
</feature>
<sequence length="215" mass="23921">MSAFKSVKLSRSRLIVAGLMLVALVQPCWPLALTTFGKSNPQNNQQSQNNDRKDGESERQLSAPYEQHSKKDVARFPRWVRGGTQFLFIKKKKKRVQARECASDSECAGIKGASCLDSIFAKDNKRRCLCGDYREPRNGLCDNQYKSAKVLCNNNDECTPGAQCMLGNDTSLPGRRCWCLSGYEIDEDRQCSGTPVSFSISVLWLLVGLLITGNA</sequence>
<dbReference type="AlphaFoldDB" id="A0ABD2WTR8"/>
<accession>A0ABD2WTR8</accession>
<dbReference type="PROSITE" id="PS01186">
    <property type="entry name" value="EGF_2"/>
    <property type="match status" value="1"/>
</dbReference>
<protein>
    <recommendedName>
        <fullName evidence="2">EGF-like domain-containing protein</fullName>
    </recommendedName>
</protein>
<gene>
    <name evidence="3" type="ORF">TKK_009463</name>
</gene>
<name>A0ABD2WTR8_9HYME</name>
<feature type="compositionally biased region" description="Low complexity" evidence="1">
    <location>
        <begin position="39"/>
        <end position="49"/>
    </location>
</feature>
<reference evidence="3 4" key="1">
    <citation type="journal article" date="2024" name="bioRxiv">
        <title>A reference genome for Trichogramma kaykai: A tiny desert-dwelling parasitoid wasp with competing sex-ratio distorters.</title>
        <authorList>
            <person name="Culotta J."/>
            <person name="Lindsey A.R."/>
        </authorList>
    </citation>
    <scope>NUCLEOTIDE SEQUENCE [LARGE SCALE GENOMIC DNA]</scope>
    <source>
        <strain evidence="3 4">KSX58</strain>
    </source>
</reference>
<dbReference type="InterPro" id="IPR000742">
    <property type="entry name" value="EGF"/>
</dbReference>
<dbReference type="EMBL" id="JBJJXI010000070">
    <property type="protein sequence ID" value="KAL3396578.1"/>
    <property type="molecule type" value="Genomic_DNA"/>
</dbReference>
<evidence type="ECO:0000256" key="1">
    <source>
        <dbReference type="SAM" id="MobiDB-lite"/>
    </source>
</evidence>
<comment type="caution">
    <text evidence="3">The sequence shown here is derived from an EMBL/GenBank/DDBJ whole genome shotgun (WGS) entry which is preliminary data.</text>
</comment>
<feature type="region of interest" description="Disordered" evidence="1">
    <location>
        <begin position="39"/>
        <end position="70"/>
    </location>
</feature>
<proteinExistence type="predicted"/>
<organism evidence="3 4">
    <name type="scientific">Trichogramma kaykai</name>
    <dbReference type="NCBI Taxonomy" id="54128"/>
    <lineage>
        <taxon>Eukaryota</taxon>
        <taxon>Metazoa</taxon>
        <taxon>Ecdysozoa</taxon>
        <taxon>Arthropoda</taxon>
        <taxon>Hexapoda</taxon>
        <taxon>Insecta</taxon>
        <taxon>Pterygota</taxon>
        <taxon>Neoptera</taxon>
        <taxon>Endopterygota</taxon>
        <taxon>Hymenoptera</taxon>
        <taxon>Apocrita</taxon>
        <taxon>Proctotrupomorpha</taxon>
        <taxon>Chalcidoidea</taxon>
        <taxon>Trichogrammatidae</taxon>
        <taxon>Trichogramma</taxon>
    </lineage>
</organism>
<keyword evidence="4" id="KW-1185">Reference proteome</keyword>
<evidence type="ECO:0000313" key="3">
    <source>
        <dbReference type="EMBL" id="KAL3396578.1"/>
    </source>
</evidence>
<feature type="domain" description="EGF-like" evidence="2">
    <location>
        <begin position="177"/>
        <end position="191"/>
    </location>
</feature>